<evidence type="ECO:0000313" key="8">
    <source>
        <dbReference type="EMBL" id="KAJ6678667.1"/>
    </source>
</evidence>
<comment type="caution">
    <text evidence="8">The sequence shown here is derived from an EMBL/GenBank/DDBJ whole genome shotgun (WGS) entry which is preliminary data.</text>
</comment>
<dbReference type="InterPro" id="IPR036163">
    <property type="entry name" value="HMA_dom_sf"/>
</dbReference>
<feature type="compositionally biased region" description="Basic and acidic residues" evidence="6">
    <location>
        <begin position="78"/>
        <end position="106"/>
    </location>
</feature>
<dbReference type="Proteomes" id="UP001151529">
    <property type="component" value="Chromosome 7"/>
</dbReference>
<feature type="domain" description="HMA" evidence="7">
    <location>
        <begin position="2"/>
        <end position="65"/>
    </location>
</feature>
<dbReference type="PANTHER" id="PTHR45811">
    <property type="entry name" value="COPPER TRANSPORT PROTEIN FAMILY-RELATED"/>
    <property type="match status" value="1"/>
</dbReference>
<evidence type="ECO:0000259" key="7">
    <source>
        <dbReference type="PROSITE" id="PS50846"/>
    </source>
</evidence>
<protein>
    <recommendedName>
        <fullName evidence="7">HMA domain-containing protein</fullName>
    </recommendedName>
</protein>
<gene>
    <name evidence="8" type="ORF">OIU85_009168</name>
</gene>
<feature type="region of interest" description="Disordered" evidence="6">
    <location>
        <begin position="62"/>
        <end position="114"/>
    </location>
</feature>
<dbReference type="InterPro" id="IPR006121">
    <property type="entry name" value="HMA_dom"/>
</dbReference>
<dbReference type="EMBL" id="JAPFFL010000014">
    <property type="protein sequence ID" value="KAJ6678667.1"/>
    <property type="molecule type" value="Genomic_DNA"/>
</dbReference>
<keyword evidence="9" id="KW-1185">Reference proteome</keyword>
<sequence length="144" mass="15944">MVHRTVLKADISCQKCKKKFLKAVSSLEGVDTIEVDQGKGTLTVTGDADPYDIILRSRKTGKHVEVVSIGPPPAPPKDGGKKKPEEEKKPEEKKPEQKKPEEKPPPCHDPYAWPQCQPVFLMPMPMPMQVGRSCVEPDPSCSIM</sequence>
<reference evidence="8" key="2">
    <citation type="journal article" date="2023" name="Int. J. Mol. Sci.">
        <title>De Novo Assembly and Annotation of 11 Diverse Shrub Willow (Salix) Genomes Reveals Novel Gene Organization in Sex-Linked Regions.</title>
        <authorList>
            <person name="Hyden B."/>
            <person name="Feng K."/>
            <person name="Yates T.B."/>
            <person name="Jawdy S."/>
            <person name="Cereghino C."/>
            <person name="Smart L.B."/>
            <person name="Muchero W."/>
        </authorList>
    </citation>
    <scope>NUCLEOTIDE SEQUENCE [LARGE SCALE GENOMIC DNA]</scope>
    <source>
        <tissue evidence="8">Shoot tip</tissue>
    </source>
</reference>
<dbReference type="CDD" id="cd00371">
    <property type="entry name" value="HMA"/>
    <property type="match status" value="1"/>
</dbReference>
<keyword evidence="4" id="KW-0636">Prenylation</keyword>
<evidence type="ECO:0000256" key="5">
    <source>
        <dbReference type="ARBA" id="ARBA00024045"/>
    </source>
</evidence>
<proteinExistence type="inferred from homology"/>
<evidence type="ECO:0000256" key="1">
    <source>
        <dbReference type="ARBA" id="ARBA00022481"/>
    </source>
</evidence>
<evidence type="ECO:0000256" key="6">
    <source>
        <dbReference type="SAM" id="MobiDB-lite"/>
    </source>
</evidence>
<keyword evidence="3" id="KW-0449">Lipoprotein</keyword>
<dbReference type="SUPFAM" id="SSF55008">
    <property type="entry name" value="HMA, heavy metal-associated domain"/>
    <property type="match status" value="1"/>
</dbReference>
<keyword evidence="1" id="KW-0488">Methylation</keyword>
<dbReference type="PANTHER" id="PTHR45811:SF13">
    <property type="entry name" value="OS04G0661100 PROTEIN"/>
    <property type="match status" value="1"/>
</dbReference>
<dbReference type="Pfam" id="PF00403">
    <property type="entry name" value="HMA"/>
    <property type="match status" value="1"/>
</dbReference>
<dbReference type="AlphaFoldDB" id="A0A9Q0NZD2"/>
<organism evidence="8 9">
    <name type="scientific">Salix viminalis</name>
    <name type="common">Common osier</name>
    <name type="synonym">Basket willow</name>
    <dbReference type="NCBI Taxonomy" id="40686"/>
    <lineage>
        <taxon>Eukaryota</taxon>
        <taxon>Viridiplantae</taxon>
        <taxon>Streptophyta</taxon>
        <taxon>Embryophyta</taxon>
        <taxon>Tracheophyta</taxon>
        <taxon>Spermatophyta</taxon>
        <taxon>Magnoliopsida</taxon>
        <taxon>eudicotyledons</taxon>
        <taxon>Gunneridae</taxon>
        <taxon>Pentapetalae</taxon>
        <taxon>rosids</taxon>
        <taxon>fabids</taxon>
        <taxon>Malpighiales</taxon>
        <taxon>Salicaceae</taxon>
        <taxon>Saliceae</taxon>
        <taxon>Salix</taxon>
    </lineage>
</organism>
<evidence type="ECO:0000313" key="9">
    <source>
        <dbReference type="Proteomes" id="UP001151529"/>
    </source>
</evidence>
<name>A0A9Q0NZD2_SALVM</name>
<keyword evidence="2" id="KW-0479">Metal-binding</keyword>
<evidence type="ECO:0000256" key="2">
    <source>
        <dbReference type="ARBA" id="ARBA00022723"/>
    </source>
</evidence>
<evidence type="ECO:0000256" key="4">
    <source>
        <dbReference type="ARBA" id="ARBA00023289"/>
    </source>
</evidence>
<comment type="similarity">
    <text evidence="5">Belongs to the HIPP family.</text>
</comment>
<dbReference type="InterPro" id="IPR051863">
    <property type="entry name" value="HIPP"/>
</dbReference>
<reference evidence="8" key="1">
    <citation type="submission" date="2022-11" db="EMBL/GenBank/DDBJ databases">
        <authorList>
            <person name="Hyden B.L."/>
            <person name="Feng K."/>
            <person name="Yates T."/>
            <person name="Jawdy S."/>
            <person name="Smart L.B."/>
            <person name="Muchero W."/>
        </authorList>
    </citation>
    <scope>NUCLEOTIDE SEQUENCE</scope>
    <source>
        <tissue evidence="8">Shoot tip</tissue>
    </source>
</reference>
<dbReference type="PROSITE" id="PS50846">
    <property type="entry name" value="HMA_2"/>
    <property type="match status" value="1"/>
</dbReference>
<dbReference type="OrthoDB" id="689350at2759"/>
<dbReference type="Gene3D" id="3.30.70.100">
    <property type="match status" value="1"/>
</dbReference>
<accession>A0A9Q0NZD2</accession>
<dbReference type="GO" id="GO:0046872">
    <property type="term" value="F:metal ion binding"/>
    <property type="evidence" value="ECO:0007669"/>
    <property type="project" value="UniProtKB-KW"/>
</dbReference>
<evidence type="ECO:0000256" key="3">
    <source>
        <dbReference type="ARBA" id="ARBA00023288"/>
    </source>
</evidence>